<dbReference type="AlphaFoldDB" id="A0A7G3GED7"/>
<keyword evidence="2" id="KW-0812">Transmembrane</keyword>
<name>A0A7G3GED7_9NEIS</name>
<sequence length="355" mass="39860">MIFSIALVAFALSAFYWLALASDRYVSTAHVIIQRTDVAGGQGMDFSSLLGGSGGNRADQLLLRDHLLSIDMLKKLDTRLNLRAHYSDSHHDLLSRMWSVDNSIEHFYSYYLSRVSVEFDDYTGVLIIKAQGYNAKMAQAITALLVQEGELFMNEIAHSLGKTQVEFLEKQVITMNERSIKARQAVLSYQNKQGLVSPQAAAENIVGIVAKLEAQRTELETQRSALQSYLVQDHSSIIQLNQQIEAINKQLAQEQAKLTSPTGKPLNRTVEEFQRLEMQAAFAQDVYKVALVALEKGHIEATRMIKKVSVIQAPSQPEYPLEPRRYYNTLVFMLVIMLMAGVAQLLAAIIRDHKD</sequence>
<organism evidence="3 4">
    <name type="scientific">Iodobacter fluviatilis</name>
    <dbReference type="NCBI Taxonomy" id="537"/>
    <lineage>
        <taxon>Bacteria</taxon>
        <taxon>Pseudomonadati</taxon>
        <taxon>Pseudomonadota</taxon>
        <taxon>Betaproteobacteria</taxon>
        <taxon>Neisseriales</taxon>
        <taxon>Chitinibacteraceae</taxon>
        <taxon>Iodobacter</taxon>
    </lineage>
</organism>
<feature type="coiled-coil region" evidence="1">
    <location>
        <begin position="202"/>
        <end position="257"/>
    </location>
</feature>
<keyword evidence="2" id="KW-0472">Membrane</keyword>
<feature type="transmembrane region" description="Helical" evidence="2">
    <location>
        <begin position="326"/>
        <end position="350"/>
    </location>
</feature>
<dbReference type="GO" id="GO:0004713">
    <property type="term" value="F:protein tyrosine kinase activity"/>
    <property type="evidence" value="ECO:0007669"/>
    <property type="project" value="TreeGrafter"/>
</dbReference>
<accession>A0A7G3GED7</accession>
<dbReference type="PANTHER" id="PTHR32309">
    <property type="entry name" value="TYROSINE-PROTEIN KINASE"/>
    <property type="match status" value="1"/>
</dbReference>
<keyword evidence="4" id="KW-1185">Reference proteome</keyword>
<dbReference type="GO" id="GO:0005886">
    <property type="term" value="C:plasma membrane"/>
    <property type="evidence" value="ECO:0007669"/>
    <property type="project" value="TreeGrafter"/>
</dbReference>
<dbReference type="PANTHER" id="PTHR32309:SF13">
    <property type="entry name" value="FERRIC ENTEROBACTIN TRANSPORT PROTEIN FEPE"/>
    <property type="match status" value="1"/>
</dbReference>
<dbReference type="InterPro" id="IPR050445">
    <property type="entry name" value="Bact_polysacc_biosynth/exp"/>
</dbReference>
<evidence type="ECO:0000256" key="1">
    <source>
        <dbReference type="SAM" id="Coils"/>
    </source>
</evidence>
<evidence type="ECO:0000256" key="2">
    <source>
        <dbReference type="SAM" id="Phobius"/>
    </source>
</evidence>
<dbReference type="Proteomes" id="UP000515917">
    <property type="component" value="Chromosome"/>
</dbReference>
<protein>
    <submittedName>
        <fullName evidence="3">Chain-length determining protein</fullName>
    </submittedName>
</protein>
<dbReference type="KEGG" id="ifl:C1H71_09020"/>
<gene>
    <name evidence="3" type="ORF">C1H71_09020</name>
</gene>
<dbReference type="EMBL" id="CP025781">
    <property type="protein sequence ID" value="QBC45686.1"/>
    <property type="molecule type" value="Genomic_DNA"/>
</dbReference>
<proteinExistence type="predicted"/>
<evidence type="ECO:0000313" key="3">
    <source>
        <dbReference type="EMBL" id="QBC45686.1"/>
    </source>
</evidence>
<reference evidence="3 4" key="1">
    <citation type="submission" date="2018-01" db="EMBL/GenBank/DDBJ databases">
        <title>Genome sequence of Iodobacter sp. strain PCH194 isolated from Indian Trans-Himalaya.</title>
        <authorList>
            <person name="Kumar V."/>
            <person name="Thakur V."/>
            <person name="Kumar S."/>
            <person name="Singh D."/>
        </authorList>
    </citation>
    <scope>NUCLEOTIDE SEQUENCE [LARGE SCALE GENOMIC DNA]</scope>
    <source>
        <strain evidence="3 4">PCH194</strain>
    </source>
</reference>
<keyword evidence="2" id="KW-1133">Transmembrane helix</keyword>
<keyword evidence="1" id="KW-0175">Coiled coil</keyword>
<evidence type="ECO:0000313" key="4">
    <source>
        <dbReference type="Proteomes" id="UP000515917"/>
    </source>
</evidence>